<evidence type="ECO:0000313" key="2">
    <source>
        <dbReference type="EMBL" id="GAD57974.1"/>
    </source>
</evidence>
<dbReference type="AlphaFoldDB" id="A0A8E0N7Y7"/>
<sequence>MSIRYLPDSPPVFDTSKARARWAAAKADYLAGGGAPEVCERHGLSLRTFRWRASKEGWRRADQPAPFIAPEPEPAPAAAGRAPCHPGNAVRRYPG</sequence>
<feature type="region of interest" description="Disordered" evidence="1">
    <location>
        <begin position="60"/>
        <end position="95"/>
    </location>
</feature>
<keyword evidence="3" id="KW-1185">Reference proteome</keyword>
<dbReference type="OrthoDB" id="7202578at2"/>
<evidence type="ECO:0000256" key="1">
    <source>
        <dbReference type="SAM" id="MobiDB-lite"/>
    </source>
</evidence>
<proteinExistence type="predicted"/>
<evidence type="ECO:0000313" key="3">
    <source>
        <dbReference type="Proteomes" id="UP000016569"/>
    </source>
</evidence>
<accession>A0A8E0N7Y7</accession>
<protein>
    <submittedName>
        <fullName evidence="2">Uncharacterized protein</fullName>
    </submittedName>
</protein>
<comment type="caution">
    <text evidence="2">The sequence shown here is derived from an EMBL/GenBank/DDBJ whole genome shotgun (WGS) entry which is preliminary data.</text>
</comment>
<organism evidence="2 3">
    <name type="scientific">Brevundimonas abyssalis TAR-001</name>
    <dbReference type="NCBI Taxonomy" id="1391729"/>
    <lineage>
        <taxon>Bacteria</taxon>
        <taxon>Pseudomonadati</taxon>
        <taxon>Pseudomonadota</taxon>
        <taxon>Alphaproteobacteria</taxon>
        <taxon>Caulobacterales</taxon>
        <taxon>Caulobacteraceae</taxon>
        <taxon>Brevundimonas</taxon>
    </lineage>
</organism>
<dbReference type="Proteomes" id="UP000016569">
    <property type="component" value="Unassembled WGS sequence"/>
</dbReference>
<gene>
    <name evidence="2" type="ORF">MBEBAB_0224</name>
</gene>
<reference evidence="3" key="1">
    <citation type="journal article" date="2013" name="Genome Announc.">
        <title>Draft Genome Sequence of the Dimorphic Prosthecate Bacterium Brevundimonas abyssalis TAR-001T.</title>
        <authorList>
            <person name="Tsubouchi T."/>
            <person name="Nishi S."/>
            <person name="Usui K."/>
            <person name="Shimane Y."/>
            <person name="Takaki Y."/>
            <person name="Maruyama T."/>
            <person name="Hatada Y."/>
        </authorList>
    </citation>
    <scope>NUCLEOTIDE SEQUENCE [LARGE SCALE GENOMIC DNA]</scope>
    <source>
        <strain evidence="3">TAR-001</strain>
    </source>
</reference>
<dbReference type="EMBL" id="BATC01000002">
    <property type="protein sequence ID" value="GAD57974.1"/>
    <property type="molecule type" value="Genomic_DNA"/>
</dbReference>
<dbReference type="RefSeq" id="WP_021696070.1">
    <property type="nucleotide sequence ID" value="NZ_BATC01000002.1"/>
</dbReference>
<name>A0A8E0N7Y7_9CAUL</name>